<keyword evidence="3" id="KW-1185">Reference proteome</keyword>
<gene>
    <name evidence="2" type="ORF">LYSHEL_00440</name>
</gene>
<evidence type="ECO:0000256" key="1">
    <source>
        <dbReference type="SAM" id="MobiDB-lite"/>
    </source>
</evidence>
<dbReference type="EMBL" id="AP024546">
    <property type="protein sequence ID" value="BCT94173.1"/>
    <property type="molecule type" value="Genomic_DNA"/>
</dbReference>
<feature type="compositionally biased region" description="Polar residues" evidence="1">
    <location>
        <begin position="182"/>
        <end position="197"/>
    </location>
</feature>
<sequence>MSGAMRMRAFRAARAFARRRTVRRARAARMSWRPIGLRWRRPVQAHAPLAKTECARRIDRSPWRVQMQLRVEVRSATQAVAQAKDKPSVDQVRARNVVPAEMRSPQPSNVRANADNRISAKWLQQAGVAMRPAMRIPVAMHAPRTAAARPAPMATMQLGPRRESERPAATQIGINAAARRPTQLSLPRSRQDVTQARQPAAQRTIPALEAFRTRSPELVWRASEPKPVDAIDAPHAQGSSAPVAHPVPIAQVETQAIAALQSALRPQALDTALVDRVADDVIRRIDHRLRIERERRGL</sequence>
<accession>A0ABM7Q9S0</accession>
<evidence type="ECO:0000313" key="2">
    <source>
        <dbReference type="EMBL" id="BCT94173.1"/>
    </source>
</evidence>
<dbReference type="Proteomes" id="UP000680514">
    <property type="component" value="Chromosome"/>
</dbReference>
<evidence type="ECO:0000313" key="3">
    <source>
        <dbReference type="Proteomes" id="UP000680514"/>
    </source>
</evidence>
<reference evidence="2 3" key="1">
    <citation type="submission" date="2021-03" db="EMBL/GenBank/DDBJ databases">
        <title>Complete Genome Sequences of Two Lysobacter Strains Isolated from Sea Water (Lysobacter caseinilyticus) and Soil (Lysobacter helvus) in South Korea.</title>
        <authorList>
            <person name="Watanabe Y."/>
            <person name="Arakawa K."/>
        </authorList>
    </citation>
    <scope>NUCLEOTIDE SEQUENCE [LARGE SCALE GENOMIC DNA]</scope>
    <source>
        <strain evidence="2 3">D10</strain>
    </source>
</reference>
<proteinExistence type="predicted"/>
<dbReference type="RefSeq" id="WP_213435058.1">
    <property type="nucleotide sequence ID" value="NZ_AP024546.1"/>
</dbReference>
<feature type="region of interest" description="Disordered" evidence="1">
    <location>
        <begin position="181"/>
        <end position="200"/>
    </location>
</feature>
<name>A0ABM7Q9S0_9GAMM</name>
<organism evidence="2 3">
    <name type="scientific">Lysobacter helvus</name>
    <dbReference type="NCBI Taxonomy" id="2675059"/>
    <lineage>
        <taxon>Bacteria</taxon>
        <taxon>Pseudomonadati</taxon>
        <taxon>Pseudomonadota</taxon>
        <taxon>Gammaproteobacteria</taxon>
        <taxon>Lysobacterales</taxon>
        <taxon>Lysobacteraceae</taxon>
        <taxon>Lysobacter</taxon>
    </lineage>
</organism>
<protein>
    <submittedName>
        <fullName evidence="2">Uncharacterized protein</fullName>
    </submittedName>
</protein>